<evidence type="ECO:0000313" key="2">
    <source>
        <dbReference type="Proteomes" id="UP001153332"/>
    </source>
</evidence>
<proteinExistence type="predicted"/>
<dbReference type="Proteomes" id="UP001153332">
    <property type="component" value="Unassembled WGS sequence"/>
</dbReference>
<protein>
    <submittedName>
        <fullName evidence="1">Uncharacterized protein</fullName>
    </submittedName>
</protein>
<accession>A0ACC2JXP8</accession>
<organism evidence="1 2">
    <name type="scientific">Lasiodiplodia mahajangana</name>
    <dbReference type="NCBI Taxonomy" id="1108764"/>
    <lineage>
        <taxon>Eukaryota</taxon>
        <taxon>Fungi</taxon>
        <taxon>Dikarya</taxon>
        <taxon>Ascomycota</taxon>
        <taxon>Pezizomycotina</taxon>
        <taxon>Dothideomycetes</taxon>
        <taxon>Dothideomycetes incertae sedis</taxon>
        <taxon>Botryosphaeriales</taxon>
        <taxon>Botryosphaeriaceae</taxon>
        <taxon>Lasiodiplodia</taxon>
    </lineage>
</organism>
<reference evidence="1" key="1">
    <citation type="submission" date="2022-12" db="EMBL/GenBank/DDBJ databases">
        <title>Genome Sequence of Lasiodiplodia mahajangana.</title>
        <authorList>
            <person name="Buettner E."/>
        </authorList>
    </citation>
    <scope>NUCLEOTIDE SEQUENCE</scope>
    <source>
        <strain evidence="1">VT137</strain>
    </source>
</reference>
<keyword evidence="2" id="KW-1185">Reference proteome</keyword>
<sequence>MHLCLYGIALTALSLPVAAGDDYGYWNVSVSRGWPASGYRYWNLEANYSGTPGLTKHSSWNYSPVNGSTITIHNDPNFDATFSDDSKVTILQSVSVSETVAFDVIGNGKIDCKINPASGRACSGSTRIDATLK</sequence>
<evidence type="ECO:0000313" key="1">
    <source>
        <dbReference type="EMBL" id="KAJ8132072.1"/>
    </source>
</evidence>
<gene>
    <name evidence="1" type="ORF">O1611_g1552</name>
</gene>
<name>A0ACC2JXP8_9PEZI</name>
<dbReference type="EMBL" id="JAPUUL010000185">
    <property type="protein sequence ID" value="KAJ8132072.1"/>
    <property type="molecule type" value="Genomic_DNA"/>
</dbReference>
<comment type="caution">
    <text evidence="1">The sequence shown here is derived from an EMBL/GenBank/DDBJ whole genome shotgun (WGS) entry which is preliminary data.</text>
</comment>